<keyword evidence="8" id="KW-1185">Reference proteome</keyword>
<protein>
    <submittedName>
        <fullName evidence="7">3221_t:CDS:1</fullName>
    </submittedName>
</protein>
<dbReference type="InterPro" id="IPR012674">
    <property type="entry name" value="Calycin"/>
</dbReference>
<reference evidence="7" key="1">
    <citation type="submission" date="2021-06" db="EMBL/GenBank/DDBJ databases">
        <authorList>
            <person name="Kallberg Y."/>
            <person name="Tangrot J."/>
            <person name="Rosling A."/>
        </authorList>
    </citation>
    <scope>NUCLEOTIDE SEQUENCE</scope>
    <source>
        <strain evidence="7">BR232B</strain>
    </source>
</reference>
<feature type="domain" description="BED-type" evidence="6">
    <location>
        <begin position="14"/>
        <end position="68"/>
    </location>
</feature>
<evidence type="ECO:0000256" key="2">
    <source>
        <dbReference type="ARBA" id="ARBA00022771"/>
    </source>
</evidence>
<dbReference type="Pfam" id="PF02892">
    <property type="entry name" value="zf-BED"/>
    <property type="match status" value="1"/>
</dbReference>
<keyword evidence="2 5" id="KW-0863">Zinc-finger</keyword>
<evidence type="ECO:0000259" key="6">
    <source>
        <dbReference type="PROSITE" id="PS50808"/>
    </source>
</evidence>
<comment type="caution">
    <text evidence="7">The sequence shown here is derived from an EMBL/GenBank/DDBJ whole genome shotgun (WGS) entry which is preliminary data.</text>
</comment>
<sequence length="271" mass="30269">MATVFEMKVGEPRPKTSWVWPYFDVKTLPDGEPLACCKSCGKTFKHGGSTSNLINHLAKTHKLFPPKMKRASGDDTARTRKGIINEQASGFGASSFEHGIETVTGGQASVGGQELVGHPLGFMIGKWQGRGKGTYPGMQEFEYIEDIEIYPDEAGRGWLYYRQKTWNPARNNANFHSEMGYFRCPGVNRVELILAQPTGVATVEEGQIEGTSLSLHCSNIARSTSAKPPHVQEYKRRWQYDPRANTLAYEFHMATSQTPMELHLFATLHKV</sequence>
<dbReference type="InterPro" id="IPR003656">
    <property type="entry name" value="Znf_BED"/>
</dbReference>
<dbReference type="InterPro" id="IPR045165">
    <property type="entry name" value="Nitrobindin"/>
</dbReference>
<dbReference type="InterPro" id="IPR014878">
    <property type="entry name" value="THAP4-like_heme-bd"/>
</dbReference>
<dbReference type="PROSITE" id="PS50808">
    <property type="entry name" value="ZF_BED"/>
    <property type="match status" value="1"/>
</dbReference>
<dbReference type="GO" id="GO:0003677">
    <property type="term" value="F:DNA binding"/>
    <property type="evidence" value="ECO:0007669"/>
    <property type="project" value="InterPro"/>
</dbReference>
<evidence type="ECO:0000256" key="4">
    <source>
        <dbReference type="ARBA" id="ARBA00036993"/>
    </source>
</evidence>
<keyword evidence="1" id="KW-0479">Metal-binding</keyword>
<evidence type="ECO:0000313" key="8">
    <source>
        <dbReference type="Proteomes" id="UP000789739"/>
    </source>
</evidence>
<dbReference type="EMBL" id="CAJVPI010000392">
    <property type="protein sequence ID" value="CAG8529079.1"/>
    <property type="molecule type" value="Genomic_DNA"/>
</dbReference>
<dbReference type="Gene3D" id="2.40.128.20">
    <property type="match status" value="1"/>
</dbReference>
<evidence type="ECO:0000256" key="1">
    <source>
        <dbReference type="ARBA" id="ARBA00022723"/>
    </source>
</evidence>
<name>A0A9N9FFA7_9GLOM</name>
<dbReference type="GO" id="GO:0008270">
    <property type="term" value="F:zinc ion binding"/>
    <property type="evidence" value="ECO:0007669"/>
    <property type="project" value="UniProtKB-KW"/>
</dbReference>
<dbReference type="Pfam" id="PF08768">
    <property type="entry name" value="THAP4_heme-bd"/>
    <property type="match status" value="1"/>
</dbReference>
<evidence type="ECO:0000313" key="7">
    <source>
        <dbReference type="EMBL" id="CAG8529079.1"/>
    </source>
</evidence>
<dbReference type="OrthoDB" id="58529at2759"/>
<dbReference type="PANTHER" id="PTHR15854">
    <property type="entry name" value="THAP4 PROTEIN"/>
    <property type="match status" value="1"/>
</dbReference>
<dbReference type="CDD" id="cd07828">
    <property type="entry name" value="lipocalin_heme-bd-THAP4-like"/>
    <property type="match status" value="1"/>
</dbReference>
<dbReference type="PANTHER" id="PTHR15854:SF4">
    <property type="entry name" value="PEROXYNITRITE ISOMERASE THAP4"/>
    <property type="match status" value="1"/>
</dbReference>
<dbReference type="SMART" id="SM00614">
    <property type="entry name" value="ZnF_BED"/>
    <property type="match status" value="1"/>
</dbReference>
<proteinExistence type="predicted"/>
<organism evidence="7 8">
    <name type="scientific">Paraglomus brasilianum</name>
    <dbReference type="NCBI Taxonomy" id="144538"/>
    <lineage>
        <taxon>Eukaryota</taxon>
        <taxon>Fungi</taxon>
        <taxon>Fungi incertae sedis</taxon>
        <taxon>Mucoromycota</taxon>
        <taxon>Glomeromycotina</taxon>
        <taxon>Glomeromycetes</taxon>
        <taxon>Paraglomerales</taxon>
        <taxon>Paraglomeraceae</taxon>
        <taxon>Paraglomus</taxon>
    </lineage>
</organism>
<dbReference type="Proteomes" id="UP000789739">
    <property type="component" value="Unassembled WGS sequence"/>
</dbReference>
<gene>
    <name evidence="7" type="ORF">PBRASI_LOCUS4016</name>
</gene>
<dbReference type="AlphaFoldDB" id="A0A9N9FFA7"/>
<dbReference type="InterPro" id="IPR036236">
    <property type="entry name" value="Znf_C2H2_sf"/>
</dbReference>
<comment type="catalytic activity">
    <reaction evidence="4">
        <text>peroxynitrite = nitrate</text>
        <dbReference type="Rhea" id="RHEA:63116"/>
        <dbReference type="ChEBI" id="CHEBI:17632"/>
        <dbReference type="ChEBI" id="CHEBI:25941"/>
    </reaction>
    <physiologicalReaction direction="left-to-right" evidence="4">
        <dbReference type="Rhea" id="RHEA:63117"/>
    </physiologicalReaction>
</comment>
<evidence type="ECO:0000256" key="3">
    <source>
        <dbReference type="ARBA" id="ARBA00022833"/>
    </source>
</evidence>
<dbReference type="SUPFAM" id="SSF57667">
    <property type="entry name" value="beta-beta-alpha zinc fingers"/>
    <property type="match status" value="1"/>
</dbReference>
<keyword evidence="3" id="KW-0862">Zinc</keyword>
<evidence type="ECO:0000256" key="5">
    <source>
        <dbReference type="PROSITE-ProRule" id="PRU00027"/>
    </source>
</evidence>
<accession>A0A9N9FFA7</accession>
<dbReference type="SUPFAM" id="SSF50814">
    <property type="entry name" value="Lipocalins"/>
    <property type="match status" value="1"/>
</dbReference>